<dbReference type="Gene3D" id="3.40.50.2000">
    <property type="entry name" value="Glycogen Phosphorylase B"/>
    <property type="match status" value="2"/>
</dbReference>
<dbReference type="GO" id="GO:0016757">
    <property type="term" value="F:glycosyltransferase activity"/>
    <property type="evidence" value="ECO:0007669"/>
    <property type="project" value="InterPro"/>
</dbReference>
<dbReference type="PANTHER" id="PTHR12526">
    <property type="entry name" value="GLYCOSYLTRANSFERASE"/>
    <property type="match status" value="1"/>
</dbReference>
<evidence type="ECO:0000313" key="2">
    <source>
        <dbReference type="EMBL" id="NML72190.1"/>
    </source>
</evidence>
<keyword evidence="2" id="KW-0808">Transferase</keyword>
<reference evidence="2 3" key="1">
    <citation type="submission" date="2020-04" db="EMBL/GenBank/DDBJ databases">
        <title>Chryseobacterium sp. RP-3-3 sp. nov., isolated from Jeju soil.</title>
        <authorList>
            <person name="Dahal R.H."/>
        </authorList>
    </citation>
    <scope>NUCLEOTIDE SEQUENCE [LARGE SCALE GENOMIC DNA]</scope>
    <source>
        <strain evidence="2 3">RP-3-3</strain>
    </source>
</reference>
<sequence>MKRKILFRLRSMEMGGVQKVLLDLLNRLDKDKFEINLLLTFYQGDLKYEIPSHVNLYYLAEGKERFSSHRITHFIQLVLRRFIILIYQIFPILLKNKLGFVPDVEIAFMSSSLPDLLNSTFKKSKKINWFHSDIRFFKPKKLANKVLQQMKQCDITVFASLATQKNIEIHANESLANGVCINNIFDYEMINIKSNQSIADDRILKEKTRPTFISVGRLVHQKGYDVLLEAHIELLKEGFVYQIIIIGGGHDYDKLKERSLAENVESSFILMGQKSNPYPDIVAADYYIQPSRYESYPLAIGEALILNKPIISTDCGGVNEIIVHNETGFIVNFSKENLKESIKAFLLKPDLVNRIKENQKKINFELHNQKAYSKIEHMLMN</sequence>
<dbReference type="EMBL" id="JABBGI010000039">
    <property type="protein sequence ID" value="NML72190.1"/>
    <property type="molecule type" value="Genomic_DNA"/>
</dbReference>
<dbReference type="CDD" id="cd03811">
    <property type="entry name" value="GT4_GT28_WabH-like"/>
    <property type="match status" value="1"/>
</dbReference>
<dbReference type="InterPro" id="IPR001296">
    <property type="entry name" value="Glyco_trans_1"/>
</dbReference>
<protein>
    <submittedName>
        <fullName evidence="2">Glycosyltransferase</fullName>
    </submittedName>
</protein>
<organism evidence="2 3">
    <name type="scientific">Chryseobacterium antibioticum</name>
    <dbReference type="NCBI Taxonomy" id="2728847"/>
    <lineage>
        <taxon>Bacteria</taxon>
        <taxon>Pseudomonadati</taxon>
        <taxon>Bacteroidota</taxon>
        <taxon>Flavobacteriia</taxon>
        <taxon>Flavobacteriales</taxon>
        <taxon>Weeksellaceae</taxon>
        <taxon>Chryseobacterium group</taxon>
        <taxon>Chryseobacterium</taxon>
    </lineage>
</organism>
<gene>
    <name evidence="2" type="ORF">HHL23_20715</name>
</gene>
<dbReference type="Pfam" id="PF00534">
    <property type="entry name" value="Glycos_transf_1"/>
    <property type="match status" value="1"/>
</dbReference>
<dbReference type="RefSeq" id="WP_169236644.1">
    <property type="nucleotide sequence ID" value="NZ_JABBGI010000039.1"/>
</dbReference>
<evidence type="ECO:0000313" key="3">
    <source>
        <dbReference type="Proteomes" id="UP000544054"/>
    </source>
</evidence>
<dbReference type="SUPFAM" id="SSF53756">
    <property type="entry name" value="UDP-Glycosyltransferase/glycogen phosphorylase"/>
    <property type="match status" value="1"/>
</dbReference>
<proteinExistence type="predicted"/>
<name>A0A7Y0ARI9_9FLAO</name>
<feature type="domain" description="Glycosyl transferase family 1" evidence="1">
    <location>
        <begin position="202"/>
        <end position="361"/>
    </location>
</feature>
<dbReference type="AlphaFoldDB" id="A0A7Y0ARI9"/>
<comment type="caution">
    <text evidence="2">The sequence shown here is derived from an EMBL/GenBank/DDBJ whole genome shotgun (WGS) entry which is preliminary data.</text>
</comment>
<keyword evidence="3" id="KW-1185">Reference proteome</keyword>
<evidence type="ECO:0000259" key="1">
    <source>
        <dbReference type="Pfam" id="PF00534"/>
    </source>
</evidence>
<accession>A0A7Y0ARI9</accession>
<dbReference type="Proteomes" id="UP000544054">
    <property type="component" value="Unassembled WGS sequence"/>
</dbReference>